<evidence type="ECO:0000313" key="10">
    <source>
        <dbReference type="EMBL" id="TBL81287.1"/>
    </source>
</evidence>
<feature type="transmembrane region" description="Helical" evidence="8">
    <location>
        <begin position="290"/>
        <end position="314"/>
    </location>
</feature>
<dbReference type="OrthoDB" id="1650886at2"/>
<dbReference type="EMBL" id="SIRE01000003">
    <property type="protein sequence ID" value="TBL81287.1"/>
    <property type="molecule type" value="Genomic_DNA"/>
</dbReference>
<dbReference type="Gene3D" id="1.20.1250.20">
    <property type="entry name" value="MFS general substrate transporter like domains"/>
    <property type="match status" value="2"/>
</dbReference>
<organism evidence="10 11">
    <name type="scientific">Paenibacillus thalictri</name>
    <dbReference type="NCBI Taxonomy" id="2527873"/>
    <lineage>
        <taxon>Bacteria</taxon>
        <taxon>Bacillati</taxon>
        <taxon>Bacillota</taxon>
        <taxon>Bacilli</taxon>
        <taxon>Bacillales</taxon>
        <taxon>Paenibacillaceae</taxon>
        <taxon>Paenibacillus</taxon>
    </lineage>
</organism>
<accession>A0A4Q9DW44</accession>
<evidence type="ECO:0000256" key="3">
    <source>
        <dbReference type="ARBA" id="ARBA00022475"/>
    </source>
</evidence>
<keyword evidence="3" id="KW-1003">Cell membrane</keyword>
<evidence type="ECO:0000256" key="5">
    <source>
        <dbReference type="ARBA" id="ARBA00022692"/>
    </source>
</evidence>
<dbReference type="InterPro" id="IPR024989">
    <property type="entry name" value="MFS_assoc_dom"/>
</dbReference>
<keyword evidence="11" id="KW-1185">Reference proteome</keyword>
<comment type="caution">
    <text evidence="10">The sequence shown here is derived from an EMBL/GenBank/DDBJ whole genome shotgun (WGS) entry which is preliminary data.</text>
</comment>
<dbReference type="GO" id="GO:0015528">
    <property type="term" value="F:lactose:proton symporter activity"/>
    <property type="evidence" value="ECO:0007669"/>
    <property type="project" value="TreeGrafter"/>
</dbReference>
<keyword evidence="2" id="KW-0813">Transport</keyword>
<keyword evidence="6 8" id="KW-1133">Transmembrane helix</keyword>
<comment type="subcellular location">
    <subcellularLocation>
        <location evidence="1">Cell inner membrane</location>
        <topology evidence="1">Multi-pass membrane protein</topology>
    </subcellularLocation>
</comment>
<dbReference type="PANTHER" id="PTHR23522:SF10">
    <property type="entry name" value="3-PHENYLPROPIONIC ACID TRANSPORTER-RELATED"/>
    <property type="match status" value="1"/>
</dbReference>
<dbReference type="PANTHER" id="PTHR23522">
    <property type="entry name" value="BLL5896 PROTEIN"/>
    <property type="match status" value="1"/>
</dbReference>
<dbReference type="RefSeq" id="WP_131011998.1">
    <property type="nucleotide sequence ID" value="NZ_SIRE01000003.1"/>
</dbReference>
<feature type="domain" description="Major facilitator superfamily (MFS) profile" evidence="9">
    <location>
        <begin position="168"/>
        <end position="388"/>
    </location>
</feature>
<dbReference type="PIRSF" id="PIRSF004925">
    <property type="entry name" value="HcaT"/>
    <property type="match status" value="1"/>
</dbReference>
<feature type="transmembrane region" description="Helical" evidence="8">
    <location>
        <begin position="236"/>
        <end position="255"/>
    </location>
</feature>
<feature type="transmembrane region" description="Helical" evidence="8">
    <location>
        <begin position="40"/>
        <end position="60"/>
    </location>
</feature>
<evidence type="ECO:0000256" key="2">
    <source>
        <dbReference type="ARBA" id="ARBA00022448"/>
    </source>
</evidence>
<dbReference type="AlphaFoldDB" id="A0A4Q9DW44"/>
<sequence length="388" mass="42715">MKATFHENVLRAFSFSLYTTTAVITSFFALYFQAKGLSTVQIGLLFSMGPLVGIVSNLFWGVLSDKWRTVKKLLIIILAGQLIMAFVMFRSDSYMVLLVLISLFYFFQTPVSSLSDSLTLLTVAGTKRSYASIRIFGSVGFAIAALVFGMYLTAKGASAIPSLCLATVVLTLIVSFFLQDKQGSVKKIGFNGLFHIITRKRFILFMLTMLAVSISTRTNDTFLALFLQQLGASTTLIGNSWMMSALSEIPVFFLMSKYGHKYKELPLLMVASAMYCLRFVLMSLTHEPGWVLAIQAMHSLSFGIFMPTVLRYISQAVPDQYRASGQALYAVIWTGLGGLISGAVGGGIYQLLGPHMLYASSALLAFIAMLGFWGLHITERDDVSLEES</sequence>
<dbReference type="Proteomes" id="UP000293142">
    <property type="component" value="Unassembled WGS sequence"/>
</dbReference>
<feature type="transmembrane region" description="Helical" evidence="8">
    <location>
        <begin position="72"/>
        <end position="89"/>
    </location>
</feature>
<dbReference type="GO" id="GO:0005886">
    <property type="term" value="C:plasma membrane"/>
    <property type="evidence" value="ECO:0007669"/>
    <property type="project" value="UniProtKB-SubCell"/>
</dbReference>
<dbReference type="SUPFAM" id="SSF103473">
    <property type="entry name" value="MFS general substrate transporter"/>
    <property type="match status" value="1"/>
</dbReference>
<evidence type="ECO:0000256" key="1">
    <source>
        <dbReference type="ARBA" id="ARBA00004429"/>
    </source>
</evidence>
<feature type="transmembrane region" description="Helical" evidence="8">
    <location>
        <begin position="12"/>
        <end position="34"/>
    </location>
</feature>
<evidence type="ECO:0000256" key="7">
    <source>
        <dbReference type="ARBA" id="ARBA00023136"/>
    </source>
</evidence>
<keyword evidence="4" id="KW-0997">Cell inner membrane</keyword>
<dbReference type="InterPro" id="IPR020846">
    <property type="entry name" value="MFS_dom"/>
</dbReference>
<dbReference type="GO" id="GO:0030395">
    <property type="term" value="F:lactose binding"/>
    <property type="evidence" value="ECO:0007669"/>
    <property type="project" value="TreeGrafter"/>
</dbReference>
<feature type="transmembrane region" description="Helical" evidence="8">
    <location>
        <begin position="355"/>
        <end position="375"/>
    </location>
</feature>
<feature type="transmembrane region" description="Helical" evidence="8">
    <location>
        <begin position="95"/>
        <end position="114"/>
    </location>
</feature>
<feature type="transmembrane region" description="Helical" evidence="8">
    <location>
        <begin position="199"/>
        <end position="216"/>
    </location>
</feature>
<feature type="transmembrane region" description="Helical" evidence="8">
    <location>
        <begin position="267"/>
        <end position="284"/>
    </location>
</feature>
<evidence type="ECO:0000313" key="11">
    <source>
        <dbReference type="Proteomes" id="UP000293142"/>
    </source>
</evidence>
<feature type="transmembrane region" description="Helical" evidence="8">
    <location>
        <begin position="326"/>
        <end position="349"/>
    </location>
</feature>
<keyword evidence="5 8" id="KW-0812">Transmembrane</keyword>
<name>A0A4Q9DW44_9BACL</name>
<reference evidence="10 11" key="1">
    <citation type="submission" date="2019-02" db="EMBL/GenBank/DDBJ databases">
        <title>Paenibacillus sp. nov., isolated from surface-sterilized tissue of Thalictrum simplex L.</title>
        <authorList>
            <person name="Tuo L."/>
        </authorList>
    </citation>
    <scope>NUCLEOTIDE SEQUENCE [LARGE SCALE GENOMIC DNA]</scope>
    <source>
        <strain evidence="10 11">N2SHLJ1</strain>
    </source>
</reference>
<dbReference type="Pfam" id="PF12832">
    <property type="entry name" value="MFS_1_like"/>
    <property type="match status" value="1"/>
</dbReference>
<gene>
    <name evidence="10" type="ORF">EYB31_04155</name>
</gene>
<dbReference type="PROSITE" id="PS50850">
    <property type="entry name" value="MFS"/>
    <property type="match status" value="1"/>
</dbReference>
<feature type="transmembrane region" description="Helical" evidence="8">
    <location>
        <begin position="135"/>
        <end position="153"/>
    </location>
</feature>
<dbReference type="InterPro" id="IPR026032">
    <property type="entry name" value="HcaT-like"/>
</dbReference>
<keyword evidence="7 8" id="KW-0472">Membrane</keyword>
<evidence type="ECO:0000259" key="9">
    <source>
        <dbReference type="PROSITE" id="PS50850"/>
    </source>
</evidence>
<feature type="transmembrane region" description="Helical" evidence="8">
    <location>
        <begin position="159"/>
        <end position="178"/>
    </location>
</feature>
<dbReference type="InterPro" id="IPR036259">
    <property type="entry name" value="MFS_trans_sf"/>
</dbReference>
<evidence type="ECO:0000256" key="6">
    <source>
        <dbReference type="ARBA" id="ARBA00022989"/>
    </source>
</evidence>
<proteinExistence type="predicted"/>
<protein>
    <submittedName>
        <fullName evidence="10">MFS transporter</fullName>
    </submittedName>
</protein>
<evidence type="ECO:0000256" key="4">
    <source>
        <dbReference type="ARBA" id="ARBA00022519"/>
    </source>
</evidence>
<evidence type="ECO:0000256" key="8">
    <source>
        <dbReference type="SAM" id="Phobius"/>
    </source>
</evidence>